<feature type="non-terminal residue" evidence="2">
    <location>
        <position position="301"/>
    </location>
</feature>
<dbReference type="OrthoDB" id="3395039at2759"/>
<name>M5GCA0_DACPD</name>
<sequence length="301" mass="34176">IPSFKQKLLDFAIGMNKPSFQARPKFLKQYWEHQLLPEQWQEYVEQALKEQETPNILIEGKQMLGCPSEKIFASIAAFHKAVSTHTGWVLFTLAGRVDKSGARAVTHVDSGKTSANLGFLEYNVCHHDGMMQAWKDFVKATIPTKTLSQQAPMQILPTLQRDTCNHRILPPLDSAWNRLEIAVMLQTYLMSLHSRPGCLPIDFSLSDPEHMSFVDMLKTYTLVCKQQEEFQEEFMFFTPPDQVEPFHFDMTNLELSPAPASANQPPTTSARRQPIIQTTQMSIASRQTSIHSPHSIQSLCS</sequence>
<accession>M5GCA0</accession>
<proteinExistence type="predicted"/>
<dbReference type="EMBL" id="JH795859">
    <property type="protein sequence ID" value="EJU03747.1"/>
    <property type="molecule type" value="Genomic_DNA"/>
</dbReference>
<dbReference type="AlphaFoldDB" id="M5GCA0"/>
<organism evidence="2 3">
    <name type="scientific">Dacryopinax primogenitus (strain DJM 731)</name>
    <name type="common">Brown rot fungus</name>
    <dbReference type="NCBI Taxonomy" id="1858805"/>
    <lineage>
        <taxon>Eukaryota</taxon>
        <taxon>Fungi</taxon>
        <taxon>Dikarya</taxon>
        <taxon>Basidiomycota</taxon>
        <taxon>Agaricomycotina</taxon>
        <taxon>Dacrymycetes</taxon>
        <taxon>Dacrymycetales</taxon>
        <taxon>Dacrymycetaceae</taxon>
        <taxon>Dacryopinax</taxon>
    </lineage>
</organism>
<dbReference type="RefSeq" id="XP_040630641.1">
    <property type="nucleotide sequence ID" value="XM_040772293.1"/>
</dbReference>
<dbReference type="HOGENOM" id="CLU_926061_0_0_1"/>
<evidence type="ECO:0000256" key="1">
    <source>
        <dbReference type="SAM" id="MobiDB-lite"/>
    </source>
</evidence>
<protein>
    <submittedName>
        <fullName evidence="2">Uncharacterized protein</fullName>
    </submittedName>
</protein>
<dbReference type="Proteomes" id="UP000030653">
    <property type="component" value="Unassembled WGS sequence"/>
</dbReference>
<dbReference type="GeneID" id="63687355"/>
<evidence type="ECO:0000313" key="3">
    <source>
        <dbReference type="Proteomes" id="UP000030653"/>
    </source>
</evidence>
<reference evidence="2 3" key="1">
    <citation type="journal article" date="2012" name="Science">
        <title>The Paleozoic origin of enzymatic lignin decomposition reconstructed from 31 fungal genomes.</title>
        <authorList>
            <person name="Floudas D."/>
            <person name="Binder M."/>
            <person name="Riley R."/>
            <person name="Barry K."/>
            <person name="Blanchette R.A."/>
            <person name="Henrissat B."/>
            <person name="Martinez A.T."/>
            <person name="Otillar R."/>
            <person name="Spatafora J.W."/>
            <person name="Yadav J.S."/>
            <person name="Aerts A."/>
            <person name="Benoit I."/>
            <person name="Boyd A."/>
            <person name="Carlson A."/>
            <person name="Copeland A."/>
            <person name="Coutinho P.M."/>
            <person name="de Vries R.P."/>
            <person name="Ferreira P."/>
            <person name="Findley K."/>
            <person name="Foster B."/>
            <person name="Gaskell J."/>
            <person name="Glotzer D."/>
            <person name="Gorecki P."/>
            <person name="Heitman J."/>
            <person name="Hesse C."/>
            <person name="Hori C."/>
            <person name="Igarashi K."/>
            <person name="Jurgens J.A."/>
            <person name="Kallen N."/>
            <person name="Kersten P."/>
            <person name="Kohler A."/>
            <person name="Kuees U."/>
            <person name="Kumar T.K.A."/>
            <person name="Kuo A."/>
            <person name="LaButti K."/>
            <person name="Larrondo L.F."/>
            <person name="Lindquist E."/>
            <person name="Ling A."/>
            <person name="Lombard V."/>
            <person name="Lucas S."/>
            <person name="Lundell T."/>
            <person name="Martin R."/>
            <person name="McLaughlin D.J."/>
            <person name="Morgenstern I."/>
            <person name="Morin E."/>
            <person name="Murat C."/>
            <person name="Nagy L.G."/>
            <person name="Nolan M."/>
            <person name="Ohm R.A."/>
            <person name="Patyshakuliyeva A."/>
            <person name="Rokas A."/>
            <person name="Ruiz-Duenas F.J."/>
            <person name="Sabat G."/>
            <person name="Salamov A."/>
            <person name="Samejima M."/>
            <person name="Schmutz J."/>
            <person name="Slot J.C."/>
            <person name="St John F."/>
            <person name="Stenlid J."/>
            <person name="Sun H."/>
            <person name="Sun S."/>
            <person name="Syed K."/>
            <person name="Tsang A."/>
            <person name="Wiebenga A."/>
            <person name="Young D."/>
            <person name="Pisabarro A."/>
            <person name="Eastwood D.C."/>
            <person name="Martin F."/>
            <person name="Cullen D."/>
            <person name="Grigoriev I.V."/>
            <person name="Hibbett D.S."/>
        </authorList>
    </citation>
    <scope>NUCLEOTIDE SEQUENCE [LARGE SCALE GENOMIC DNA]</scope>
    <source>
        <strain evidence="2 3">DJM-731 SS1</strain>
    </source>
</reference>
<gene>
    <name evidence="2" type="ORF">DACRYDRAFT_21213</name>
</gene>
<keyword evidence="3" id="KW-1185">Reference proteome</keyword>
<evidence type="ECO:0000313" key="2">
    <source>
        <dbReference type="EMBL" id="EJU03747.1"/>
    </source>
</evidence>
<feature type="region of interest" description="Disordered" evidence="1">
    <location>
        <begin position="282"/>
        <end position="301"/>
    </location>
</feature>